<evidence type="ECO:0000313" key="2">
    <source>
        <dbReference type="Proteomes" id="UP000579250"/>
    </source>
</evidence>
<organism evidence="1 2">
    <name type="scientific">Actinomadura latina</name>
    <dbReference type="NCBI Taxonomy" id="163603"/>
    <lineage>
        <taxon>Bacteria</taxon>
        <taxon>Bacillati</taxon>
        <taxon>Actinomycetota</taxon>
        <taxon>Actinomycetes</taxon>
        <taxon>Streptosporangiales</taxon>
        <taxon>Thermomonosporaceae</taxon>
        <taxon>Actinomadura</taxon>
    </lineage>
</organism>
<protein>
    <submittedName>
        <fullName evidence="1">Uncharacterized protein</fullName>
    </submittedName>
</protein>
<accession>A0A846YQE1</accession>
<sequence length="204" mass="22074">MPGLYETLTWTIDEPGQQRTYVFHDRDEPLANGTRVPVRRPDDAAMPYANPHVQYDESRVVICVAAPDGGPYFYVDRTNDPMRPQPAYVVAANGALIGSIAAATGGVKGVFSLMSGKSGGRFSLLDAQSRPLATFTGPGLRNPNAEGVLVDPSGKEVARVATDRSPYNDRRRRRTVRVHGPLPEPLHTLVLALVIGVELMVPAT</sequence>
<proteinExistence type="predicted"/>
<reference evidence="1 2" key="1">
    <citation type="submission" date="2020-04" db="EMBL/GenBank/DDBJ databases">
        <title>MicrobeNet Type strains.</title>
        <authorList>
            <person name="Nicholson A.C."/>
        </authorList>
    </citation>
    <scope>NUCLEOTIDE SEQUENCE [LARGE SCALE GENOMIC DNA]</scope>
    <source>
        <strain evidence="1 2">ATCC BAA-277</strain>
    </source>
</reference>
<keyword evidence="2" id="KW-1185">Reference proteome</keyword>
<dbReference type="Proteomes" id="UP000579250">
    <property type="component" value="Unassembled WGS sequence"/>
</dbReference>
<dbReference type="EMBL" id="JAAXPI010000001">
    <property type="protein sequence ID" value="NKZ02449.1"/>
    <property type="molecule type" value="Genomic_DNA"/>
</dbReference>
<gene>
    <name evidence="1" type="ORF">HGB48_01540</name>
</gene>
<dbReference type="AlphaFoldDB" id="A0A846YQE1"/>
<evidence type="ECO:0000313" key="1">
    <source>
        <dbReference type="EMBL" id="NKZ02449.1"/>
    </source>
</evidence>
<name>A0A846YQE1_9ACTN</name>
<dbReference type="RefSeq" id="WP_067634345.1">
    <property type="nucleotide sequence ID" value="NZ_JAAXPI010000001.1"/>
</dbReference>
<comment type="caution">
    <text evidence="1">The sequence shown here is derived from an EMBL/GenBank/DDBJ whole genome shotgun (WGS) entry which is preliminary data.</text>
</comment>